<dbReference type="GeneID" id="94434660"/>
<dbReference type="VEuPathDB" id="ToxoDB:CSUI_011350"/>
<protein>
    <submittedName>
        <fullName evidence="1">Uncharacterized protein</fullName>
    </submittedName>
</protein>
<feature type="non-terminal residue" evidence="1">
    <location>
        <position position="123"/>
    </location>
</feature>
<reference evidence="1 2" key="1">
    <citation type="journal article" date="2017" name="Int. J. Parasitol.">
        <title>The genome of the protozoan parasite Cystoisospora suis and a reverse vaccinology approach to identify vaccine candidates.</title>
        <authorList>
            <person name="Palmieri N."/>
            <person name="Shrestha A."/>
            <person name="Ruttkowski B."/>
            <person name="Beck T."/>
            <person name="Vogl C."/>
            <person name="Tomley F."/>
            <person name="Blake D.P."/>
            <person name="Joachim A."/>
        </authorList>
    </citation>
    <scope>NUCLEOTIDE SEQUENCE [LARGE SCALE GENOMIC DNA]</scope>
    <source>
        <strain evidence="1 2">Wien I</strain>
    </source>
</reference>
<comment type="caution">
    <text evidence="1">The sequence shown here is derived from an EMBL/GenBank/DDBJ whole genome shotgun (WGS) entry which is preliminary data.</text>
</comment>
<keyword evidence="2" id="KW-1185">Reference proteome</keyword>
<accession>A0A2C6KEU7</accession>
<organism evidence="1 2">
    <name type="scientific">Cystoisospora suis</name>
    <dbReference type="NCBI Taxonomy" id="483139"/>
    <lineage>
        <taxon>Eukaryota</taxon>
        <taxon>Sar</taxon>
        <taxon>Alveolata</taxon>
        <taxon>Apicomplexa</taxon>
        <taxon>Conoidasida</taxon>
        <taxon>Coccidia</taxon>
        <taxon>Eucoccidiorida</taxon>
        <taxon>Eimeriorina</taxon>
        <taxon>Sarcocystidae</taxon>
        <taxon>Cystoisospora</taxon>
    </lineage>
</organism>
<sequence>MRSPSSFSSDTFRLFPFSFEAKSSCVLCARRKPRKKMIEDQEDDERIERLLEREDTQQEFRLGMTRKGQGYARCLVSDSTGVCTPRQPLCKERDDDDEEETVVYLNQENKWRIRAEKDGGNEE</sequence>
<dbReference type="RefSeq" id="XP_067916580.1">
    <property type="nucleotide sequence ID" value="XM_068071449.1"/>
</dbReference>
<proteinExistence type="predicted"/>
<name>A0A2C6KEU7_9APIC</name>
<evidence type="ECO:0000313" key="2">
    <source>
        <dbReference type="Proteomes" id="UP000221165"/>
    </source>
</evidence>
<dbReference type="AlphaFoldDB" id="A0A2C6KEU7"/>
<dbReference type="Proteomes" id="UP000221165">
    <property type="component" value="Unassembled WGS sequence"/>
</dbReference>
<gene>
    <name evidence="1" type="ORF">CSUI_011350</name>
</gene>
<evidence type="ECO:0000313" key="1">
    <source>
        <dbReference type="EMBL" id="PHJ14846.1"/>
    </source>
</evidence>
<dbReference type="EMBL" id="MIGC01010942">
    <property type="protein sequence ID" value="PHJ14846.1"/>
    <property type="molecule type" value="Genomic_DNA"/>
</dbReference>